<proteinExistence type="predicted"/>
<gene>
    <name evidence="1" type="ORF">K432DRAFT_162887</name>
</gene>
<dbReference type="AlphaFoldDB" id="A0A8E2E242"/>
<organism evidence="1 2">
    <name type="scientific">Lepidopterella palustris CBS 459.81</name>
    <dbReference type="NCBI Taxonomy" id="1314670"/>
    <lineage>
        <taxon>Eukaryota</taxon>
        <taxon>Fungi</taxon>
        <taxon>Dikarya</taxon>
        <taxon>Ascomycota</taxon>
        <taxon>Pezizomycotina</taxon>
        <taxon>Dothideomycetes</taxon>
        <taxon>Pleosporomycetidae</taxon>
        <taxon>Mytilinidiales</taxon>
        <taxon>Argynnaceae</taxon>
        <taxon>Lepidopterella</taxon>
    </lineage>
</organism>
<evidence type="ECO:0000313" key="2">
    <source>
        <dbReference type="Proteomes" id="UP000250266"/>
    </source>
</evidence>
<dbReference type="EMBL" id="KV745277">
    <property type="protein sequence ID" value="OCK75761.1"/>
    <property type="molecule type" value="Genomic_DNA"/>
</dbReference>
<dbReference type="OrthoDB" id="10397997at2759"/>
<dbReference type="Proteomes" id="UP000250266">
    <property type="component" value="Unassembled WGS sequence"/>
</dbReference>
<name>A0A8E2E242_9PEZI</name>
<evidence type="ECO:0000313" key="1">
    <source>
        <dbReference type="EMBL" id="OCK75761.1"/>
    </source>
</evidence>
<reference evidence="1 2" key="1">
    <citation type="journal article" date="2016" name="Nat. Commun.">
        <title>Ectomycorrhizal ecology is imprinted in the genome of the dominant symbiotic fungus Cenococcum geophilum.</title>
        <authorList>
            <consortium name="DOE Joint Genome Institute"/>
            <person name="Peter M."/>
            <person name="Kohler A."/>
            <person name="Ohm R.A."/>
            <person name="Kuo A."/>
            <person name="Krutzmann J."/>
            <person name="Morin E."/>
            <person name="Arend M."/>
            <person name="Barry K.W."/>
            <person name="Binder M."/>
            <person name="Choi C."/>
            <person name="Clum A."/>
            <person name="Copeland A."/>
            <person name="Grisel N."/>
            <person name="Haridas S."/>
            <person name="Kipfer T."/>
            <person name="LaButti K."/>
            <person name="Lindquist E."/>
            <person name="Lipzen A."/>
            <person name="Maire R."/>
            <person name="Meier B."/>
            <person name="Mihaltcheva S."/>
            <person name="Molinier V."/>
            <person name="Murat C."/>
            <person name="Poggeler S."/>
            <person name="Quandt C.A."/>
            <person name="Sperisen C."/>
            <person name="Tritt A."/>
            <person name="Tisserant E."/>
            <person name="Crous P.W."/>
            <person name="Henrissat B."/>
            <person name="Nehls U."/>
            <person name="Egli S."/>
            <person name="Spatafora J.W."/>
            <person name="Grigoriev I.V."/>
            <person name="Martin F.M."/>
        </authorList>
    </citation>
    <scope>NUCLEOTIDE SEQUENCE [LARGE SCALE GENOMIC DNA]</scope>
    <source>
        <strain evidence="1 2">CBS 459.81</strain>
    </source>
</reference>
<accession>A0A8E2E242</accession>
<protein>
    <submittedName>
        <fullName evidence="1">Uncharacterized protein</fullName>
    </submittedName>
</protein>
<sequence length="368" mass="41724">MSQNLPEAKLIPLRCDMLGFRGQLTVTYETSSDNILETAKHLINLTANHCIEFTDASGNYIFPTYHTLQPDRWLFVRLLAGVTPTTQVNTEEMNVDKVIEEWGNEVENIEDSGDTTSEGDAEEMDDDETFEMLEEFMDEVDENEIFKELEKHVTNVGKEPGFKDNVKAHATTASIASEFPRLNCTVSPYVAVEILKSVAKNGGKLPIINRDLIKEIEQNWSCCIEHCFPRQTIDLRPRIRVQPEEEWEKSLSKCHPTQEFEPYDPGWEAKWRASLLTRTGNGLDPVPISIPQLANPDWDFKNPLDWPASIVHSVACLSRITKGQHEAVKVAMVEVVQSRQASYGKLKTPEIQPQDLVKLIMKVVETVV</sequence>
<keyword evidence="2" id="KW-1185">Reference proteome</keyword>